<name>A0A0D2MM17_9CHLO</name>
<keyword evidence="4 7" id="KW-0812">Transmembrane</keyword>
<feature type="transmembrane region" description="Helical" evidence="7">
    <location>
        <begin position="67"/>
        <end position="90"/>
    </location>
</feature>
<evidence type="ECO:0000256" key="6">
    <source>
        <dbReference type="ARBA" id="ARBA00023136"/>
    </source>
</evidence>
<evidence type="ECO:0000313" key="9">
    <source>
        <dbReference type="Proteomes" id="UP000054498"/>
    </source>
</evidence>
<protein>
    <submittedName>
        <fullName evidence="8">Putative glycerol uptake facilitator protein</fullName>
    </submittedName>
</protein>
<dbReference type="Proteomes" id="UP000054498">
    <property type="component" value="Unassembled WGS sequence"/>
</dbReference>
<dbReference type="SUPFAM" id="SSF81338">
    <property type="entry name" value="Aquaporin-like"/>
    <property type="match status" value="2"/>
</dbReference>
<comment type="similarity">
    <text evidence="2">Belongs to the MIP/aquaporin (TC 1.A.8) family.</text>
</comment>
<reference evidence="8 9" key="1">
    <citation type="journal article" date="2013" name="BMC Genomics">
        <title>Reconstruction of the lipid metabolism for the microalga Monoraphidium neglectum from its genome sequence reveals characteristics suitable for biofuel production.</title>
        <authorList>
            <person name="Bogen C."/>
            <person name="Al-Dilaimi A."/>
            <person name="Albersmeier A."/>
            <person name="Wichmann J."/>
            <person name="Grundmann M."/>
            <person name="Rupp O."/>
            <person name="Lauersen K.J."/>
            <person name="Blifernez-Klassen O."/>
            <person name="Kalinowski J."/>
            <person name="Goesmann A."/>
            <person name="Mussgnug J.H."/>
            <person name="Kruse O."/>
        </authorList>
    </citation>
    <scope>NUCLEOTIDE SEQUENCE [LARGE SCALE GENOMIC DNA]</scope>
    <source>
        <strain evidence="8 9">SAG 48.87</strain>
    </source>
</reference>
<dbReference type="Gene3D" id="1.20.1080.10">
    <property type="entry name" value="Glycerol uptake facilitator protein"/>
    <property type="match status" value="2"/>
</dbReference>
<feature type="transmembrane region" description="Helical" evidence="7">
    <location>
        <begin position="305"/>
        <end position="327"/>
    </location>
</feature>
<feature type="transmembrane region" description="Helical" evidence="7">
    <location>
        <begin position="395"/>
        <end position="418"/>
    </location>
</feature>
<proteinExistence type="inferred from homology"/>
<accession>A0A0D2MM17</accession>
<evidence type="ECO:0000256" key="3">
    <source>
        <dbReference type="ARBA" id="ARBA00022448"/>
    </source>
</evidence>
<evidence type="ECO:0000256" key="2">
    <source>
        <dbReference type="ARBA" id="ARBA00006175"/>
    </source>
</evidence>
<dbReference type="OrthoDB" id="535976at2759"/>
<keyword evidence="5 7" id="KW-1133">Transmembrane helix</keyword>
<dbReference type="PANTHER" id="PTHR43829">
    <property type="entry name" value="AQUAPORIN OR AQUAGLYCEROPORIN RELATED"/>
    <property type="match status" value="1"/>
</dbReference>
<dbReference type="GO" id="GO:0005886">
    <property type="term" value="C:plasma membrane"/>
    <property type="evidence" value="ECO:0007669"/>
    <property type="project" value="TreeGrafter"/>
</dbReference>
<dbReference type="AlphaFoldDB" id="A0A0D2MM17"/>
<evidence type="ECO:0000313" key="8">
    <source>
        <dbReference type="EMBL" id="KIY95850.1"/>
    </source>
</evidence>
<dbReference type="InterPro" id="IPR023271">
    <property type="entry name" value="Aquaporin-like"/>
</dbReference>
<dbReference type="GO" id="GO:0015254">
    <property type="term" value="F:glycerol channel activity"/>
    <property type="evidence" value="ECO:0007669"/>
    <property type="project" value="TreeGrafter"/>
</dbReference>
<evidence type="ECO:0000256" key="7">
    <source>
        <dbReference type="SAM" id="Phobius"/>
    </source>
</evidence>
<keyword evidence="3" id="KW-0813">Transport</keyword>
<dbReference type="GeneID" id="25729442"/>
<dbReference type="EMBL" id="KK103289">
    <property type="protein sequence ID" value="KIY95850.1"/>
    <property type="molecule type" value="Genomic_DNA"/>
</dbReference>
<dbReference type="Pfam" id="PF00230">
    <property type="entry name" value="MIP"/>
    <property type="match status" value="1"/>
</dbReference>
<dbReference type="KEGG" id="mng:MNEG_12112"/>
<dbReference type="STRING" id="145388.A0A0D2MM17"/>
<evidence type="ECO:0000256" key="1">
    <source>
        <dbReference type="ARBA" id="ARBA00004141"/>
    </source>
</evidence>
<sequence>MLLLVLLAQALANELLPSTKGHGMGWGWAVWTFGFAFLPPLQIFQLISAKLNPAMCLAQAIWGNITWVDFVVLSLAEVAGAFVGAVLHWLHFYPHWRTLPEPPAEHSSERLLRRRDVAADNALRFAGYTTRRDRVVRARNPLSDLRYRLTGAVGASPQGEERSAQDLLHEYYHDRDPVHRAASLTGAQPLARDMQPLARRTLQVADLQRHLAAKHVEGVLRHRTCPSCADTKGAPTGGNGDAAAAAPHDQAEGDVSIAVPQGEGGSKYVDEEKKRALALYEAALVADRNLKLSIFATRPAINAPLFNLLTETMGTTALILIALLIELQARRLPSGAFRQAYVVGLQPLLITFSIVMLISGLGGPTTYAANPARDFGPRLAHFLLPIPNKGSSEWVYSWVPIVGPLIGGAIAGGLYIAIEDMTFPGNGVFA</sequence>
<dbReference type="PANTHER" id="PTHR43829:SF9">
    <property type="entry name" value="AQUAPORIN-9"/>
    <property type="match status" value="1"/>
</dbReference>
<keyword evidence="9" id="KW-1185">Reference proteome</keyword>
<feature type="transmembrane region" description="Helical" evidence="7">
    <location>
        <begin position="339"/>
        <end position="361"/>
    </location>
</feature>
<dbReference type="GO" id="GO:0015250">
    <property type="term" value="F:water channel activity"/>
    <property type="evidence" value="ECO:0007669"/>
    <property type="project" value="TreeGrafter"/>
</dbReference>
<organism evidence="8 9">
    <name type="scientific">Monoraphidium neglectum</name>
    <dbReference type="NCBI Taxonomy" id="145388"/>
    <lineage>
        <taxon>Eukaryota</taxon>
        <taxon>Viridiplantae</taxon>
        <taxon>Chlorophyta</taxon>
        <taxon>core chlorophytes</taxon>
        <taxon>Chlorophyceae</taxon>
        <taxon>CS clade</taxon>
        <taxon>Sphaeropleales</taxon>
        <taxon>Selenastraceae</taxon>
        <taxon>Monoraphidium</taxon>
    </lineage>
</organism>
<keyword evidence="6 7" id="KW-0472">Membrane</keyword>
<gene>
    <name evidence="8" type="ORF">MNEG_12112</name>
</gene>
<feature type="transmembrane region" description="Helical" evidence="7">
    <location>
        <begin position="28"/>
        <end position="47"/>
    </location>
</feature>
<dbReference type="InterPro" id="IPR000425">
    <property type="entry name" value="MIP"/>
</dbReference>
<dbReference type="RefSeq" id="XP_013894870.1">
    <property type="nucleotide sequence ID" value="XM_014039416.1"/>
</dbReference>
<evidence type="ECO:0000256" key="5">
    <source>
        <dbReference type="ARBA" id="ARBA00022989"/>
    </source>
</evidence>
<evidence type="ECO:0000256" key="4">
    <source>
        <dbReference type="ARBA" id="ARBA00022692"/>
    </source>
</evidence>
<comment type="subcellular location">
    <subcellularLocation>
        <location evidence="1">Membrane</location>
        <topology evidence="1">Multi-pass membrane protein</topology>
    </subcellularLocation>
</comment>
<dbReference type="InterPro" id="IPR050363">
    <property type="entry name" value="MIP/Aquaporin"/>
</dbReference>